<evidence type="ECO:0000313" key="1">
    <source>
        <dbReference type="EMBL" id="KII62039.1"/>
    </source>
</evidence>
<dbReference type="AlphaFoldDB" id="A0A0C2MCJ6"/>
<proteinExistence type="predicted"/>
<dbReference type="EMBL" id="JWZT01005140">
    <property type="protein sequence ID" value="KII62039.1"/>
    <property type="molecule type" value="Genomic_DNA"/>
</dbReference>
<reference evidence="1 2" key="1">
    <citation type="journal article" date="2014" name="Genome Biol. Evol.">
        <title>The genome of the myxosporean Thelohanellus kitauei shows adaptations to nutrient acquisition within its fish host.</title>
        <authorList>
            <person name="Yang Y."/>
            <person name="Xiong J."/>
            <person name="Zhou Z."/>
            <person name="Huo F."/>
            <person name="Miao W."/>
            <person name="Ran C."/>
            <person name="Liu Y."/>
            <person name="Zhang J."/>
            <person name="Feng J."/>
            <person name="Wang M."/>
            <person name="Wang M."/>
            <person name="Wang L."/>
            <person name="Yao B."/>
        </authorList>
    </citation>
    <scope>NUCLEOTIDE SEQUENCE [LARGE SCALE GENOMIC DNA]</scope>
    <source>
        <strain evidence="1">Wuqing</strain>
    </source>
</reference>
<gene>
    <name evidence="1" type="ORF">RF11_09391</name>
</gene>
<evidence type="ECO:0000313" key="2">
    <source>
        <dbReference type="Proteomes" id="UP000031668"/>
    </source>
</evidence>
<keyword evidence="2" id="KW-1185">Reference proteome</keyword>
<protein>
    <submittedName>
        <fullName evidence="1">Uncharacterized protein</fullName>
    </submittedName>
</protein>
<comment type="caution">
    <text evidence="1">The sequence shown here is derived from an EMBL/GenBank/DDBJ whole genome shotgun (WGS) entry which is preliminary data.</text>
</comment>
<sequence>MEIEELINDPENAEVYYCPRRSTKNCRCLEEFVMKHSWMNQVLGTPEDALKLLKGLRREALELSKERCTTNDIKIMNDDEERLKFRGWGRTKSKKYVQYIVETRRKLRSHGICEVAATKILKYSGNILRYKLKHDYEKRNYLIVDETCKSNRNKNLIPIEVLMEVRCCKNKCTNKLKNDLTFYSQLRSDIKISHKMKRKAITRLLMTSSGEIKNCNKFIISLLGVHRDTIGSVKKMLGLGLKAIIKQECVQTDERPEAVDQNLETTMPVQTSNNHYQTTNADNNFQQVNHIPQDMGQSSVSLQNTEVPTTQTQQMFYTVNSFAEFNQNIYSLFMPEPFQTTDLMNQNFSLQVCPNVANVSHQFYVPNEGVASAKQNLNNNYIGYTEKNFENSKWPTYQNILPP</sequence>
<organism evidence="1 2">
    <name type="scientific">Thelohanellus kitauei</name>
    <name type="common">Myxosporean</name>
    <dbReference type="NCBI Taxonomy" id="669202"/>
    <lineage>
        <taxon>Eukaryota</taxon>
        <taxon>Metazoa</taxon>
        <taxon>Cnidaria</taxon>
        <taxon>Myxozoa</taxon>
        <taxon>Myxosporea</taxon>
        <taxon>Bivalvulida</taxon>
        <taxon>Platysporina</taxon>
        <taxon>Myxobolidae</taxon>
        <taxon>Thelohanellus</taxon>
    </lineage>
</organism>
<name>A0A0C2MCJ6_THEKT</name>
<dbReference type="OrthoDB" id="10068017at2759"/>
<dbReference type="Proteomes" id="UP000031668">
    <property type="component" value="Unassembled WGS sequence"/>
</dbReference>
<accession>A0A0C2MCJ6</accession>